<evidence type="ECO:0000313" key="3">
    <source>
        <dbReference type="Proteomes" id="UP000256486"/>
    </source>
</evidence>
<keyword evidence="3" id="KW-1185">Reference proteome</keyword>
<feature type="transmembrane region" description="Helical" evidence="1">
    <location>
        <begin position="131"/>
        <end position="154"/>
    </location>
</feature>
<keyword evidence="1" id="KW-0812">Transmembrane</keyword>
<proteinExistence type="predicted"/>
<sequence>MSERRVDESRVEGGGMSARTMRLTRTILIVVGVLGLALGAVVLVSKQDLPAILSVAAWMLGAIILHDAILSPIVFLIGVVARRAGRRVSKVVLAIIQGGIVTGCLLMLLVIPEIYAKTLPIANDTVLPFDYAARLGFLWLGIAALTAAICAVYLRVRKR</sequence>
<dbReference type="AlphaFoldDB" id="A0A3E0VKA1"/>
<dbReference type="Proteomes" id="UP000256486">
    <property type="component" value="Unassembled WGS sequence"/>
</dbReference>
<comment type="caution">
    <text evidence="2">The sequence shown here is derived from an EMBL/GenBank/DDBJ whole genome shotgun (WGS) entry which is preliminary data.</text>
</comment>
<evidence type="ECO:0000256" key="1">
    <source>
        <dbReference type="SAM" id="Phobius"/>
    </source>
</evidence>
<protein>
    <submittedName>
        <fullName evidence="2">Uncharacterized protein</fullName>
    </submittedName>
</protein>
<feature type="transmembrane region" description="Helical" evidence="1">
    <location>
        <begin position="51"/>
        <end position="79"/>
    </location>
</feature>
<gene>
    <name evidence="2" type="ORF">B7R54_12165</name>
</gene>
<evidence type="ECO:0000313" key="2">
    <source>
        <dbReference type="EMBL" id="RFA09873.1"/>
    </source>
</evidence>
<dbReference type="EMBL" id="NBWZ01000001">
    <property type="protein sequence ID" value="RFA09873.1"/>
    <property type="molecule type" value="Genomic_DNA"/>
</dbReference>
<reference evidence="2 3" key="1">
    <citation type="submission" date="2017-04" db="EMBL/GenBank/DDBJ databases">
        <title>Comparative genome analysis of Subtercola boreus.</title>
        <authorList>
            <person name="Cho Y.-J."/>
            <person name="Cho A."/>
            <person name="Kim O.-S."/>
            <person name="Lee J.-I."/>
        </authorList>
    </citation>
    <scope>NUCLEOTIDE SEQUENCE [LARGE SCALE GENOMIC DNA]</scope>
    <source>
        <strain evidence="2 3">K300</strain>
    </source>
</reference>
<name>A0A3E0VKA1_9MICO</name>
<keyword evidence="1" id="KW-0472">Membrane</keyword>
<feature type="transmembrane region" description="Helical" evidence="1">
    <location>
        <begin position="91"/>
        <end position="111"/>
    </location>
</feature>
<feature type="transmembrane region" description="Helical" evidence="1">
    <location>
        <begin position="26"/>
        <end position="45"/>
    </location>
</feature>
<accession>A0A3E0VKA1</accession>
<organism evidence="2 3">
    <name type="scientific">Subtercola boreus</name>
    <dbReference type="NCBI Taxonomy" id="120213"/>
    <lineage>
        <taxon>Bacteria</taxon>
        <taxon>Bacillati</taxon>
        <taxon>Actinomycetota</taxon>
        <taxon>Actinomycetes</taxon>
        <taxon>Micrococcales</taxon>
        <taxon>Microbacteriaceae</taxon>
        <taxon>Subtercola</taxon>
    </lineage>
</organism>
<keyword evidence="1" id="KW-1133">Transmembrane helix</keyword>